<accession>A0A7W9SGU2</accession>
<proteinExistence type="predicted"/>
<dbReference type="Pfam" id="PF00583">
    <property type="entry name" value="Acetyltransf_1"/>
    <property type="match status" value="1"/>
</dbReference>
<dbReference type="GO" id="GO:0016747">
    <property type="term" value="F:acyltransferase activity, transferring groups other than amino-acyl groups"/>
    <property type="evidence" value="ECO:0007669"/>
    <property type="project" value="InterPro"/>
</dbReference>
<name>A0A7W9SGU2_9FIRM</name>
<dbReference type="EMBL" id="JACHHH010000007">
    <property type="protein sequence ID" value="MBB6041531.1"/>
    <property type="molecule type" value="Genomic_DNA"/>
</dbReference>
<dbReference type="Gene3D" id="3.40.630.30">
    <property type="match status" value="1"/>
</dbReference>
<protein>
    <submittedName>
        <fullName evidence="2">GNAT superfamily N-acetyltransferase</fullName>
    </submittedName>
</protein>
<dbReference type="AlphaFoldDB" id="A0A7W9SGU2"/>
<comment type="caution">
    <text evidence="2">The sequence shown here is derived from an EMBL/GenBank/DDBJ whole genome shotgun (WGS) entry which is preliminary data.</text>
</comment>
<dbReference type="InterPro" id="IPR000182">
    <property type="entry name" value="GNAT_dom"/>
</dbReference>
<dbReference type="RefSeq" id="WP_183684133.1">
    <property type="nucleotide sequence ID" value="NZ_CAUQUA010000013.1"/>
</dbReference>
<reference evidence="2 3" key="1">
    <citation type="submission" date="2020-08" db="EMBL/GenBank/DDBJ databases">
        <title>Genomic Encyclopedia of Type Strains, Phase IV (KMG-IV): sequencing the most valuable type-strain genomes for metagenomic binning, comparative biology and taxonomic classification.</title>
        <authorList>
            <person name="Goeker M."/>
        </authorList>
    </citation>
    <scope>NUCLEOTIDE SEQUENCE [LARGE SCALE GENOMIC DNA]</scope>
    <source>
        <strain evidence="2 3">DSM 17245</strain>
    </source>
</reference>
<organism evidence="2 3">
    <name type="scientific">Oribacterium sinus</name>
    <dbReference type="NCBI Taxonomy" id="237576"/>
    <lineage>
        <taxon>Bacteria</taxon>
        <taxon>Bacillati</taxon>
        <taxon>Bacillota</taxon>
        <taxon>Clostridia</taxon>
        <taxon>Lachnospirales</taxon>
        <taxon>Lachnospiraceae</taxon>
        <taxon>Oribacterium</taxon>
    </lineage>
</organism>
<feature type="domain" description="N-acetyltransferase" evidence="1">
    <location>
        <begin position="107"/>
        <end position="238"/>
    </location>
</feature>
<dbReference type="Proteomes" id="UP000522163">
    <property type="component" value="Unassembled WGS sequence"/>
</dbReference>
<evidence type="ECO:0000313" key="2">
    <source>
        <dbReference type="EMBL" id="MBB6041531.1"/>
    </source>
</evidence>
<evidence type="ECO:0000313" key="3">
    <source>
        <dbReference type="Proteomes" id="UP000522163"/>
    </source>
</evidence>
<dbReference type="GeneID" id="85015057"/>
<sequence length="240" mass="28181">MEVELQRTLSLEEERDCKTLLSLCNLEEEHPYDTDLDYDFFYLIRNEGEKETGIAEGILALLMGYKLGEQQGGKDVLLCLAFVHPKMRGQGLFTQCKESLMDDFRNCVFRFMKKGEREEEFSFSFPYLYTEYFLEKKLEEGIAFPGEKRIYPYGEVYFSPYNEKTLYLYGLMVENRYRGQGKGEAILRDCFEEGEKGPYTGVILQVDSRNSPAMKLYQKMGFLVKEASSYYQLKKRKKED</sequence>
<keyword evidence="2" id="KW-0808">Transferase</keyword>
<dbReference type="CDD" id="cd04301">
    <property type="entry name" value="NAT_SF"/>
    <property type="match status" value="1"/>
</dbReference>
<dbReference type="InterPro" id="IPR016181">
    <property type="entry name" value="Acyl_CoA_acyltransferase"/>
</dbReference>
<dbReference type="PANTHER" id="PTHR43072">
    <property type="entry name" value="N-ACETYLTRANSFERASE"/>
    <property type="match status" value="1"/>
</dbReference>
<dbReference type="PROSITE" id="PS51186">
    <property type="entry name" value="GNAT"/>
    <property type="match status" value="1"/>
</dbReference>
<dbReference type="SUPFAM" id="SSF55729">
    <property type="entry name" value="Acyl-CoA N-acyltransferases (Nat)"/>
    <property type="match status" value="1"/>
</dbReference>
<evidence type="ECO:0000259" key="1">
    <source>
        <dbReference type="PROSITE" id="PS51186"/>
    </source>
</evidence>
<gene>
    <name evidence="2" type="ORF">HNQ46_001514</name>
</gene>